<sequence length="805" mass="91879">MLKRKSKKRWLLALSAIGLLAFSTAIIAASCKNEQKDIKEVIPPNNPNNESTNQTKPSDSTDKKDNTTTKPIEPGQTVDPNALVDTPPPAEIKPVMDALEVSVAQYNNANTPAAQLSINDLKNNLDQIKLTLKGNQLSLFTARVSELRPDYNDAQQNISSKTGHAVLVVQIIHNKSKTYITKEIEISGFKTSPVLVDENGFIIQEENAAQKQQQLDYFTKYNADQRAAFDNKEYMVGLKNQWNNALLKDVRPDLSTVSNNHKNHFDELSKSLGLDTYDNQAYKGYTLPIYNADQSVNGLSIAKKLPPQGPSWVDAYNRDRFKNKGLARLLLNQQYQTMGEQTFSVLFTNKNPNYKAGNENDSKIATDDKSKFPLSVHRGTMWILDYVQPEDNSYPTKWYFATNLHVADLLNETTEGVSLTRLNQKPPLNTPFSLTEYDDHFTQFIIGSSNDHDKTQRISEIFKVVYKATDFLNKDPVDYLADQYKDEYKDKKEFADFAVIEVDFSKVKNNEWSFVSNNKAVFNGLNNDQQKLIQTLTNDYANQKDKQIKFINYDYLSNFENHSAPLLKPDFEKYTGDQFYLLGYPLAIEDFYFSQYDTEKVQGLYRHSTSLWTNAKYEFFKQPSVDEVGVSEETKAKNQKEMQQGGRFSYQIGYRSFLNKPGISDAFLASPYNGNKFMKTHDNKEFISFGLQYMPRDYEPYGGASGSSMRNQRNEVIGLYHTKTQNTSTGLVLALRSSGFDYKGLYGSYNLPQYDLIYGTGKDQKTSYRQALEELYKNQNNVHTNLFPNGFSKEKVDSKFLFKNS</sequence>
<dbReference type="Proteomes" id="UP001207252">
    <property type="component" value="Unassembled WGS sequence"/>
</dbReference>
<name>A0ABT3BPB5_9BACT</name>
<dbReference type="EMBL" id="JAOXHJ010000003">
    <property type="protein sequence ID" value="MCV3754106.1"/>
    <property type="molecule type" value="Genomic_DNA"/>
</dbReference>
<dbReference type="PROSITE" id="PS51257">
    <property type="entry name" value="PROKAR_LIPOPROTEIN"/>
    <property type="match status" value="1"/>
</dbReference>
<evidence type="ECO:0000256" key="2">
    <source>
        <dbReference type="SAM" id="SignalP"/>
    </source>
</evidence>
<dbReference type="NCBIfam" id="NF045841">
    <property type="entry name" value="Ig_SerProt_MIP"/>
    <property type="match status" value="1"/>
</dbReference>
<evidence type="ECO:0000259" key="3">
    <source>
        <dbReference type="Pfam" id="PF01732"/>
    </source>
</evidence>
<keyword evidence="2" id="KW-0732">Signal</keyword>
<evidence type="ECO:0000313" key="5">
    <source>
        <dbReference type="Proteomes" id="UP001207252"/>
    </source>
</evidence>
<proteinExistence type="predicted"/>
<feature type="signal peptide" evidence="2">
    <location>
        <begin position="1"/>
        <end position="28"/>
    </location>
</feature>
<dbReference type="InterPro" id="IPR022382">
    <property type="entry name" value="Mycoplasma_peptidase_DUF31"/>
</dbReference>
<dbReference type="NCBIfam" id="NF045842">
    <property type="entry name" value="MIP_near_MIB"/>
    <property type="match status" value="1"/>
</dbReference>
<dbReference type="RefSeq" id="WP_263817910.1">
    <property type="nucleotide sequence ID" value="NZ_JAOXHJ010000003.1"/>
</dbReference>
<feature type="domain" description="DUF31" evidence="3">
    <location>
        <begin position="332"/>
        <end position="722"/>
    </location>
</feature>
<protein>
    <submittedName>
        <fullName evidence="4">DUF31 family protein</fullName>
    </submittedName>
</protein>
<evidence type="ECO:0000313" key="4">
    <source>
        <dbReference type="EMBL" id="MCV3754106.1"/>
    </source>
</evidence>
<dbReference type="PRINTS" id="PR00840">
    <property type="entry name" value="Y06768FAMILY"/>
</dbReference>
<accession>A0ABT3BPB5</accession>
<dbReference type="InterPro" id="IPR054816">
    <property type="entry name" value="Lipoprotein_mollicutes-type_CS"/>
</dbReference>
<dbReference type="Pfam" id="PF01732">
    <property type="entry name" value="Mycop_pep_DUF31"/>
    <property type="match status" value="1"/>
</dbReference>
<dbReference type="InterPro" id="IPR022381">
    <property type="entry name" value="Uncharacterised_MG067"/>
</dbReference>
<comment type="caution">
    <text evidence="4">The sequence shown here is derived from an EMBL/GenBank/DDBJ whole genome shotgun (WGS) entry which is preliminary data.</text>
</comment>
<feature type="region of interest" description="Disordered" evidence="1">
    <location>
        <begin position="38"/>
        <end position="90"/>
    </location>
</feature>
<gene>
    <name evidence="4" type="ORF">OF365_01835</name>
</gene>
<reference evidence="4 5" key="1">
    <citation type="journal article" date="2020" name="Int. J. Syst. Evol. Microbiol.">
        <title>Ureaplasma miroungigenitalium sp. nov. isolated from northern elephant seals (Mirounga angustirostris) and Ureaplasma zalophigenitalium sp. nov. isolated from California sea lions (Zalophus californianus).</title>
        <authorList>
            <person name="Volokhov D.V."/>
            <person name="Gulland F.M."/>
            <person name="Gao Y."/>
            <person name="Chizhikov V.E."/>
        </authorList>
    </citation>
    <scope>NUCLEOTIDE SEQUENCE [LARGE SCALE GENOMIC DNA]</scope>
    <source>
        <strain evidence="4 5">CSL7644-GEN</strain>
    </source>
</reference>
<dbReference type="NCBIfam" id="NF045726">
    <property type="entry name" value="XXplasma_LP"/>
    <property type="match status" value="1"/>
</dbReference>
<evidence type="ECO:0000256" key="1">
    <source>
        <dbReference type="SAM" id="MobiDB-lite"/>
    </source>
</evidence>
<keyword evidence="5" id="KW-1185">Reference proteome</keyword>
<feature type="chain" id="PRO_5045446800" evidence="2">
    <location>
        <begin position="29"/>
        <end position="805"/>
    </location>
</feature>
<organism evidence="4 5">
    <name type="scientific">Ureaplasma zalophigenitalium</name>
    <dbReference type="NCBI Taxonomy" id="907723"/>
    <lineage>
        <taxon>Bacteria</taxon>
        <taxon>Bacillati</taxon>
        <taxon>Mycoplasmatota</taxon>
        <taxon>Mycoplasmoidales</taxon>
        <taxon>Mycoplasmoidaceae</taxon>
        <taxon>Ureaplasma</taxon>
    </lineage>
</organism>